<evidence type="ECO:0000256" key="8">
    <source>
        <dbReference type="ARBA" id="ARBA00022692"/>
    </source>
</evidence>
<feature type="transmembrane region" description="Helical" evidence="17">
    <location>
        <begin position="160"/>
        <end position="180"/>
    </location>
</feature>
<dbReference type="PIRSF" id="PIRSF000847">
    <property type="entry name" value="Phos_ph_gly_syn"/>
    <property type="match status" value="1"/>
</dbReference>
<comment type="subcellular location">
    <subcellularLocation>
        <location evidence="1">Membrane</location>
        <topology evidence="1">Multi-pass membrane protein</topology>
    </subcellularLocation>
</comment>
<evidence type="ECO:0000256" key="3">
    <source>
        <dbReference type="ARBA" id="ARBA00010441"/>
    </source>
</evidence>
<comment type="caution">
    <text evidence="18">The sequence shown here is derived from an EMBL/GenBank/DDBJ whole genome shotgun (WGS) entry which is preliminary data.</text>
</comment>
<feature type="transmembrane region" description="Helical" evidence="17">
    <location>
        <begin position="104"/>
        <end position="124"/>
    </location>
</feature>
<dbReference type="Gene3D" id="1.20.120.1760">
    <property type="match status" value="1"/>
</dbReference>
<protein>
    <recommendedName>
        <fullName evidence="5 15">CDP-diacylglycerol--glycerol-3-phosphate 3-phosphatidyltransferase</fullName>
        <ecNumber evidence="4 15">2.7.8.5</ecNumber>
    </recommendedName>
</protein>
<evidence type="ECO:0000256" key="5">
    <source>
        <dbReference type="ARBA" id="ARBA00014944"/>
    </source>
</evidence>
<dbReference type="PANTHER" id="PTHR14269:SF11">
    <property type="entry name" value="CDP-DIACYLGLYCEROL--GLYCEROL-3-PHOSPHATE 3-PHOSPHATIDYLTRANSFERASE"/>
    <property type="match status" value="1"/>
</dbReference>
<comment type="catalytic activity">
    <reaction evidence="14">
        <text>a CDP-1,2-diacyl-sn-glycerol + sn-glycerol 3-phosphate = a 1,2-diacyl-sn-glycero-3-phospho-(1'-sn-glycero-3'-phosphate) + CMP + H(+)</text>
        <dbReference type="Rhea" id="RHEA:12593"/>
        <dbReference type="ChEBI" id="CHEBI:15378"/>
        <dbReference type="ChEBI" id="CHEBI:57597"/>
        <dbReference type="ChEBI" id="CHEBI:58332"/>
        <dbReference type="ChEBI" id="CHEBI:60110"/>
        <dbReference type="ChEBI" id="CHEBI:60377"/>
        <dbReference type="EC" id="2.7.8.5"/>
    </reaction>
</comment>
<keyword evidence="10" id="KW-0443">Lipid metabolism</keyword>
<keyword evidence="8 17" id="KW-0812">Transmembrane</keyword>
<keyword evidence="7 16" id="KW-0808">Transferase</keyword>
<keyword evidence="11 17" id="KW-0472">Membrane</keyword>
<dbReference type="EMBL" id="JAENIK010000011">
    <property type="protein sequence ID" value="MBK1815899.1"/>
    <property type="molecule type" value="Genomic_DNA"/>
</dbReference>
<keyword evidence="13" id="KW-1208">Phospholipid metabolism</keyword>
<dbReference type="PROSITE" id="PS00379">
    <property type="entry name" value="CDP_ALCOHOL_P_TRANSF"/>
    <property type="match status" value="1"/>
</dbReference>
<sequence>MTFASKITIARICLVPVFAVLAFWYGSTVKAGAPDEPLRWWALGVFVLAASTDGVDGWVARRFNQCSKFGAFIDPIADKALLLTGVITLSLVDWGSPGWHLPPWFAAIVILRDCIILGGVRILWNHHREVKFAPHWSGKVCTVTQMFALGWVMLRVTLFSPTIPCAIAAVFTIWSSVAYIRQGYGILRGRELPQ</sequence>
<keyword evidence="19" id="KW-1185">Reference proteome</keyword>
<keyword evidence="9 17" id="KW-1133">Transmembrane helix</keyword>
<dbReference type="InterPro" id="IPR048254">
    <property type="entry name" value="CDP_ALCOHOL_P_TRANSF_CS"/>
</dbReference>
<dbReference type="InterPro" id="IPR043130">
    <property type="entry name" value="CDP-OH_PTrfase_TM_dom"/>
</dbReference>
<evidence type="ECO:0000256" key="13">
    <source>
        <dbReference type="ARBA" id="ARBA00023264"/>
    </source>
</evidence>
<evidence type="ECO:0000256" key="1">
    <source>
        <dbReference type="ARBA" id="ARBA00004141"/>
    </source>
</evidence>
<evidence type="ECO:0000256" key="15">
    <source>
        <dbReference type="NCBIfam" id="TIGR00560"/>
    </source>
</evidence>
<dbReference type="InterPro" id="IPR000462">
    <property type="entry name" value="CDP-OH_P_trans"/>
</dbReference>
<evidence type="ECO:0000256" key="9">
    <source>
        <dbReference type="ARBA" id="ARBA00022989"/>
    </source>
</evidence>
<evidence type="ECO:0000256" key="2">
    <source>
        <dbReference type="ARBA" id="ARBA00005042"/>
    </source>
</evidence>
<evidence type="ECO:0000256" key="4">
    <source>
        <dbReference type="ARBA" id="ARBA00013170"/>
    </source>
</evidence>
<dbReference type="NCBIfam" id="TIGR00560">
    <property type="entry name" value="pgsA"/>
    <property type="match status" value="1"/>
</dbReference>
<comment type="pathway">
    <text evidence="2">Phospholipid metabolism; phosphatidylglycerol biosynthesis; phosphatidylglycerol from CDP-diacylglycerol: step 1/2.</text>
</comment>
<dbReference type="Proteomes" id="UP000600139">
    <property type="component" value="Unassembled WGS sequence"/>
</dbReference>
<feature type="transmembrane region" description="Helical" evidence="17">
    <location>
        <begin position="136"/>
        <end position="154"/>
    </location>
</feature>
<evidence type="ECO:0000313" key="18">
    <source>
        <dbReference type="EMBL" id="MBK1815899.1"/>
    </source>
</evidence>
<feature type="transmembrane region" description="Helical" evidence="17">
    <location>
        <begin position="7"/>
        <end position="26"/>
    </location>
</feature>
<gene>
    <name evidence="18" type="primary">pgsA</name>
    <name evidence="18" type="ORF">JIN84_09735</name>
</gene>
<proteinExistence type="inferred from homology"/>
<dbReference type="GO" id="GO:0016020">
    <property type="term" value="C:membrane"/>
    <property type="evidence" value="ECO:0007669"/>
    <property type="project" value="UniProtKB-SubCell"/>
</dbReference>
<evidence type="ECO:0000256" key="6">
    <source>
        <dbReference type="ARBA" id="ARBA00022516"/>
    </source>
</evidence>
<dbReference type="Pfam" id="PF01066">
    <property type="entry name" value="CDP-OH_P_transf"/>
    <property type="match status" value="1"/>
</dbReference>
<dbReference type="InterPro" id="IPR004570">
    <property type="entry name" value="Phosphatidylglycerol_P_synth"/>
</dbReference>
<organism evidence="18 19">
    <name type="scientific">Luteolibacter yonseiensis</name>
    <dbReference type="NCBI Taxonomy" id="1144680"/>
    <lineage>
        <taxon>Bacteria</taxon>
        <taxon>Pseudomonadati</taxon>
        <taxon>Verrucomicrobiota</taxon>
        <taxon>Verrucomicrobiia</taxon>
        <taxon>Verrucomicrobiales</taxon>
        <taxon>Verrucomicrobiaceae</taxon>
        <taxon>Luteolibacter</taxon>
    </lineage>
</organism>
<accession>A0A934R683</accession>
<evidence type="ECO:0000313" key="19">
    <source>
        <dbReference type="Proteomes" id="UP000600139"/>
    </source>
</evidence>
<dbReference type="AlphaFoldDB" id="A0A934R683"/>
<dbReference type="GO" id="GO:0008444">
    <property type="term" value="F:CDP-diacylglycerol-glycerol-3-phosphate 3-phosphatidyltransferase activity"/>
    <property type="evidence" value="ECO:0007669"/>
    <property type="project" value="UniProtKB-UniRule"/>
</dbReference>
<comment type="similarity">
    <text evidence="3 16">Belongs to the CDP-alcohol phosphatidyltransferase class-I family.</text>
</comment>
<keyword evidence="6" id="KW-0444">Lipid biosynthesis</keyword>
<evidence type="ECO:0000256" key="14">
    <source>
        <dbReference type="ARBA" id="ARBA00048586"/>
    </source>
</evidence>
<evidence type="ECO:0000256" key="10">
    <source>
        <dbReference type="ARBA" id="ARBA00023098"/>
    </source>
</evidence>
<dbReference type="EC" id="2.7.8.5" evidence="4 15"/>
<dbReference type="InterPro" id="IPR050324">
    <property type="entry name" value="CDP-alcohol_PTase-I"/>
</dbReference>
<evidence type="ECO:0000256" key="16">
    <source>
        <dbReference type="RuleBase" id="RU003750"/>
    </source>
</evidence>
<dbReference type="PANTHER" id="PTHR14269">
    <property type="entry name" value="CDP-DIACYLGLYCEROL--GLYCEROL-3-PHOSPHATE 3-PHOSPHATIDYLTRANSFERASE-RELATED"/>
    <property type="match status" value="1"/>
</dbReference>
<evidence type="ECO:0000256" key="7">
    <source>
        <dbReference type="ARBA" id="ARBA00022679"/>
    </source>
</evidence>
<evidence type="ECO:0000256" key="11">
    <source>
        <dbReference type="ARBA" id="ARBA00023136"/>
    </source>
</evidence>
<evidence type="ECO:0000256" key="12">
    <source>
        <dbReference type="ARBA" id="ARBA00023209"/>
    </source>
</evidence>
<reference evidence="18" key="1">
    <citation type="submission" date="2021-01" db="EMBL/GenBank/DDBJ databases">
        <title>Modified the classification status of verrucomicrobia.</title>
        <authorList>
            <person name="Feng X."/>
        </authorList>
    </citation>
    <scope>NUCLEOTIDE SEQUENCE</scope>
    <source>
        <strain evidence="18">JCM 18052</strain>
    </source>
</reference>
<dbReference type="RefSeq" id="WP_200350861.1">
    <property type="nucleotide sequence ID" value="NZ_BAABHZ010000006.1"/>
</dbReference>
<dbReference type="GO" id="GO:0046474">
    <property type="term" value="P:glycerophospholipid biosynthetic process"/>
    <property type="evidence" value="ECO:0007669"/>
    <property type="project" value="TreeGrafter"/>
</dbReference>
<name>A0A934R683_9BACT</name>
<keyword evidence="12" id="KW-0594">Phospholipid biosynthesis</keyword>
<evidence type="ECO:0000256" key="17">
    <source>
        <dbReference type="SAM" id="Phobius"/>
    </source>
</evidence>